<dbReference type="PIRSF" id="PIRSF035905">
    <property type="entry name" value="UCP035905_mp"/>
    <property type="match status" value="1"/>
</dbReference>
<accession>A0A845B6F9</accession>
<feature type="transmembrane region" description="Helical" evidence="1">
    <location>
        <begin position="216"/>
        <end position="241"/>
    </location>
</feature>
<sequence>MDWLILIVLGGALIYLWNRTSNQQRQIDRLEAMLDDAAPRIAARAVTEPATASVVTRRSKPFDVPLAKPASALRPAVSVPAPMSSDAAPEFKTSGLSERLSMPKLSLDFEDLFGRRLPIWAGGIALAVAGFFLVRYSIEAGLITPSVRVILGFAFGLALVAAAEAAFRFESVVKDERVRQALAGAGLATLYASFYLAGSVYGLVGSTFSFFGLASVTAAAIALSFRFGLPCAVLGLVGGFAAPTLVGSEDANLPMLALYLALVTAGLALTGKRQDRAWLGLASLGGALGWGVLMLTNGFASAADTLAVGVFLLLVGAAMPLLLTHGSLRGFGRLAVAGLATLQMAALVDQASYTFLAWSLYALLAAGIGALGWQQPRAREGSAVAAATALWLLAIWPGPGVDEFAAIATAFTAIFAGLPLWHLLRGQYRAVDIWQLSAFPLGLIGVATWHFSLDFNAVQIGLACAAVALAAFPATAAWRLWPKNSEPLQSFGVVTLTAATTVLFAAGLLATPLWAAPLVGGTIACIVGALGWNRADHAITNIGWGAAFVTLVGCLLTATDETQLLRAIGEAEAAEPFRNTVRWFAAAVPFALLAASEPRHSLRRIAEVFAALFAYMGAAQVVPAAYLPWMTAGAAILTAWRLPIRVAAQLALLAIAGLWALFPLAHWLSGGFAALYGVPMLVTELPAIPEVSRRIVPALVAVSALLWFAANLHETTRKVLTGAVAALGVISVHVFFKHVFALQSVEQFRELGLVERSTWEAALLAVAFAAWHFGVLRESGGLKLAGQLAVAGAFTHFAYFTVLIHNPLWAAQWVGPFPLLTWLLVAYAVGGAALALLRKTARGAPAWTDALFDTAAMVLISLLALSELRNLFAGGWLTSVPVAQTEDLLRSLLGIVLAIAFLLWGSRTGTRSWRIGSLVLMLGAVLKVFWFDTAALEGLTRIASIMALGFSLIGIGWFYSRQLSQPKQIAEPG</sequence>
<feature type="transmembrane region" description="Helical" evidence="1">
    <location>
        <begin position="457"/>
        <end position="478"/>
    </location>
</feature>
<dbReference type="RefSeq" id="WP_160756661.1">
    <property type="nucleotide sequence ID" value="NZ_WTYL01000003.1"/>
</dbReference>
<feature type="transmembrane region" description="Helical" evidence="1">
    <location>
        <begin position="788"/>
        <end position="808"/>
    </location>
</feature>
<reference evidence="2 3" key="1">
    <citation type="submission" date="2019-12" db="EMBL/GenBank/DDBJ databases">
        <title>Genomic-based taxomic classification of the family Erythrobacteraceae.</title>
        <authorList>
            <person name="Xu L."/>
        </authorList>
    </citation>
    <scope>NUCLEOTIDE SEQUENCE [LARGE SCALE GENOMIC DNA]</scope>
    <source>
        <strain evidence="2 3">KCTC 42453</strain>
    </source>
</reference>
<feature type="transmembrane region" description="Helical" evidence="1">
    <location>
        <begin position="330"/>
        <end position="348"/>
    </location>
</feature>
<feature type="transmembrane region" description="Helical" evidence="1">
    <location>
        <begin position="695"/>
        <end position="712"/>
    </location>
</feature>
<protein>
    <submittedName>
        <fullName evidence="2">DUF2339 domain-containing protein</fullName>
    </submittedName>
</protein>
<organism evidence="2 3">
    <name type="scientific">Allopontixanthobacter sediminis</name>
    <dbReference type="NCBI Taxonomy" id="1689985"/>
    <lineage>
        <taxon>Bacteria</taxon>
        <taxon>Pseudomonadati</taxon>
        <taxon>Pseudomonadota</taxon>
        <taxon>Alphaproteobacteria</taxon>
        <taxon>Sphingomonadales</taxon>
        <taxon>Erythrobacteraceae</taxon>
        <taxon>Allopontixanthobacter</taxon>
    </lineage>
</organism>
<evidence type="ECO:0000256" key="1">
    <source>
        <dbReference type="SAM" id="Phobius"/>
    </source>
</evidence>
<feature type="transmembrane region" description="Helical" evidence="1">
    <location>
        <begin position="117"/>
        <end position="138"/>
    </location>
</feature>
<feature type="transmembrane region" description="Helical" evidence="1">
    <location>
        <begin position="888"/>
        <end position="905"/>
    </location>
</feature>
<feature type="transmembrane region" description="Helical" evidence="1">
    <location>
        <begin position="539"/>
        <end position="559"/>
    </location>
</feature>
<feature type="transmembrane region" description="Helical" evidence="1">
    <location>
        <begin position="756"/>
        <end position="776"/>
    </location>
</feature>
<comment type="caution">
    <text evidence="2">The sequence shown here is derived from an EMBL/GenBank/DDBJ whole genome shotgun (WGS) entry which is preliminary data.</text>
</comment>
<feature type="transmembrane region" description="Helical" evidence="1">
    <location>
        <begin position="912"/>
        <end position="930"/>
    </location>
</feature>
<evidence type="ECO:0000313" key="2">
    <source>
        <dbReference type="EMBL" id="MXP45017.1"/>
    </source>
</evidence>
<feature type="transmembrane region" description="Helical" evidence="1">
    <location>
        <begin position="404"/>
        <end position="421"/>
    </location>
</feature>
<feature type="transmembrane region" description="Helical" evidence="1">
    <location>
        <begin position="433"/>
        <end position="451"/>
    </location>
</feature>
<name>A0A845B6F9_9SPHN</name>
<feature type="transmembrane region" description="Helical" evidence="1">
    <location>
        <begin position="820"/>
        <end position="838"/>
    </location>
</feature>
<keyword evidence="3" id="KW-1185">Reference proteome</keyword>
<evidence type="ECO:0000313" key="3">
    <source>
        <dbReference type="Proteomes" id="UP000431922"/>
    </source>
</evidence>
<dbReference type="PANTHER" id="PTHR38434:SF1">
    <property type="entry name" value="BLL2549 PROTEIN"/>
    <property type="match status" value="1"/>
</dbReference>
<keyword evidence="1" id="KW-0472">Membrane</keyword>
<feature type="transmembrane region" description="Helical" evidence="1">
    <location>
        <begin position="514"/>
        <end position="532"/>
    </location>
</feature>
<feature type="transmembrane region" description="Helical" evidence="1">
    <location>
        <begin position="646"/>
        <end position="665"/>
    </location>
</feature>
<dbReference type="EMBL" id="WTYL01000003">
    <property type="protein sequence ID" value="MXP45017.1"/>
    <property type="molecule type" value="Genomic_DNA"/>
</dbReference>
<dbReference type="PANTHER" id="PTHR38434">
    <property type="entry name" value="BLL2549 PROTEIN"/>
    <property type="match status" value="1"/>
</dbReference>
<dbReference type="OrthoDB" id="5422830at2"/>
<dbReference type="AlphaFoldDB" id="A0A845B6F9"/>
<feature type="transmembrane region" description="Helical" evidence="1">
    <location>
        <begin position="253"/>
        <end position="271"/>
    </location>
</feature>
<dbReference type="InterPro" id="IPR014600">
    <property type="entry name" value="UCP035905_mem"/>
</dbReference>
<feature type="transmembrane region" description="Helical" evidence="1">
    <location>
        <begin position="278"/>
        <end position="300"/>
    </location>
</feature>
<feature type="transmembrane region" description="Helical" evidence="1">
    <location>
        <begin position="490"/>
        <end position="508"/>
    </location>
</feature>
<proteinExistence type="predicted"/>
<feature type="transmembrane region" description="Helical" evidence="1">
    <location>
        <begin position="942"/>
        <end position="959"/>
    </location>
</feature>
<keyword evidence="1" id="KW-0812">Transmembrane</keyword>
<dbReference type="InterPro" id="IPR019286">
    <property type="entry name" value="DUF2339_TM"/>
</dbReference>
<feature type="transmembrane region" description="Helical" evidence="1">
    <location>
        <begin position="150"/>
        <end position="169"/>
    </location>
</feature>
<feature type="transmembrane region" description="Helical" evidence="1">
    <location>
        <begin position="380"/>
        <end position="398"/>
    </location>
</feature>
<feature type="transmembrane region" description="Helical" evidence="1">
    <location>
        <begin position="354"/>
        <end position="373"/>
    </location>
</feature>
<feature type="transmembrane region" description="Helical" evidence="1">
    <location>
        <begin position="306"/>
        <end position="323"/>
    </location>
</feature>
<feature type="transmembrane region" description="Helical" evidence="1">
    <location>
        <begin position="719"/>
        <end position="736"/>
    </location>
</feature>
<gene>
    <name evidence="2" type="ORF">GRI65_11210</name>
</gene>
<feature type="transmembrane region" description="Helical" evidence="1">
    <location>
        <begin position="850"/>
        <end position="868"/>
    </location>
</feature>
<keyword evidence="1" id="KW-1133">Transmembrane helix</keyword>
<feature type="transmembrane region" description="Helical" evidence="1">
    <location>
        <begin position="181"/>
        <end position="204"/>
    </location>
</feature>
<dbReference type="Proteomes" id="UP000431922">
    <property type="component" value="Unassembled WGS sequence"/>
</dbReference>
<dbReference type="Pfam" id="PF10101">
    <property type="entry name" value="DUF2339"/>
    <property type="match status" value="1"/>
</dbReference>